<evidence type="ECO:0000256" key="1">
    <source>
        <dbReference type="SAM" id="MobiDB-lite"/>
    </source>
</evidence>
<dbReference type="EMBL" id="JH687901">
    <property type="protein sequence ID" value="EJD35178.1"/>
    <property type="molecule type" value="Genomic_DNA"/>
</dbReference>
<organism evidence="2 3">
    <name type="scientific">Auricularia subglabra (strain TFB-10046 / SS5)</name>
    <name type="common">White-rot fungus</name>
    <name type="synonym">Auricularia delicata (strain TFB10046)</name>
    <dbReference type="NCBI Taxonomy" id="717982"/>
    <lineage>
        <taxon>Eukaryota</taxon>
        <taxon>Fungi</taxon>
        <taxon>Dikarya</taxon>
        <taxon>Basidiomycota</taxon>
        <taxon>Agaricomycotina</taxon>
        <taxon>Agaricomycetes</taxon>
        <taxon>Auriculariales</taxon>
        <taxon>Auriculariaceae</taxon>
        <taxon>Auricularia</taxon>
    </lineage>
</organism>
<feature type="region of interest" description="Disordered" evidence="1">
    <location>
        <begin position="148"/>
        <end position="201"/>
    </location>
</feature>
<dbReference type="InParanoid" id="J0WRA0"/>
<proteinExistence type="predicted"/>
<feature type="region of interest" description="Disordered" evidence="1">
    <location>
        <begin position="316"/>
        <end position="403"/>
    </location>
</feature>
<name>J0WRA0_AURST</name>
<dbReference type="KEGG" id="adl:AURDEDRAFT_175756"/>
<feature type="compositionally biased region" description="Low complexity" evidence="1">
    <location>
        <begin position="338"/>
        <end position="354"/>
    </location>
</feature>
<evidence type="ECO:0000313" key="3">
    <source>
        <dbReference type="Proteomes" id="UP000006514"/>
    </source>
</evidence>
<keyword evidence="3" id="KW-1185">Reference proteome</keyword>
<gene>
    <name evidence="2" type="ORF">AURDEDRAFT_175756</name>
</gene>
<evidence type="ECO:0000313" key="2">
    <source>
        <dbReference type="EMBL" id="EJD35178.1"/>
    </source>
</evidence>
<reference evidence="3" key="1">
    <citation type="journal article" date="2012" name="Science">
        <title>The Paleozoic origin of enzymatic lignin decomposition reconstructed from 31 fungal genomes.</title>
        <authorList>
            <person name="Floudas D."/>
            <person name="Binder M."/>
            <person name="Riley R."/>
            <person name="Barry K."/>
            <person name="Blanchette R.A."/>
            <person name="Henrissat B."/>
            <person name="Martinez A.T."/>
            <person name="Otillar R."/>
            <person name="Spatafora J.W."/>
            <person name="Yadav J.S."/>
            <person name="Aerts A."/>
            <person name="Benoit I."/>
            <person name="Boyd A."/>
            <person name="Carlson A."/>
            <person name="Copeland A."/>
            <person name="Coutinho P.M."/>
            <person name="de Vries R.P."/>
            <person name="Ferreira P."/>
            <person name="Findley K."/>
            <person name="Foster B."/>
            <person name="Gaskell J."/>
            <person name="Glotzer D."/>
            <person name="Gorecki P."/>
            <person name="Heitman J."/>
            <person name="Hesse C."/>
            <person name="Hori C."/>
            <person name="Igarashi K."/>
            <person name="Jurgens J.A."/>
            <person name="Kallen N."/>
            <person name="Kersten P."/>
            <person name="Kohler A."/>
            <person name="Kuees U."/>
            <person name="Kumar T.K.A."/>
            <person name="Kuo A."/>
            <person name="LaButti K."/>
            <person name="Larrondo L.F."/>
            <person name="Lindquist E."/>
            <person name="Ling A."/>
            <person name="Lombard V."/>
            <person name="Lucas S."/>
            <person name="Lundell T."/>
            <person name="Martin R."/>
            <person name="McLaughlin D.J."/>
            <person name="Morgenstern I."/>
            <person name="Morin E."/>
            <person name="Murat C."/>
            <person name="Nagy L.G."/>
            <person name="Nolan M."/>
            <person name="Ohm R.A."/>
            <person name="Patyshakuliyeva A."/>
            <person name="Rokas A."/>
            <person name="Ruiz-Duenas F.J."/>
            <person name="Sabat G."/>
            <person name="Salamov A."/>
            <person name="Samejima M."/>
            <person name="Schmutz J."/>
            <person name="Slot J.C."/>
            <person name="St John F."/>
            <person name="Stenlid J."/>
            <person name="Sun H."/>
            <person name="Sun S."/>
            <person name="Syed K."/>
            <person name="Tsang A."/>
            <person name="Wiebenga A."/>
            <person name="Young D."/>
            <person name="Pisabarro A."/>
            <person name="Eastwood D.C."/>
            <person name="Martin F."/>
            <person name="Cullen D."/>
            <person name="Grigoriev I.V."/>
            <person name="Hibbett D.S."/>
        </authorList>
    </citation>
    <scope>NUCLEOTIDE SEQUENCE [LARGE SCALE GENOMIC DNA]</scope>
    <source>
        <strain evidence="3">TFB10046</strain>
    </source>
</reference>
<dbReference type="AlphaFoldDB" id="J0WRA0"/>
<feature type="region of interest" description="Disordered" evidence="1">
    <location>
        <begin position="1"/>
        <end position="25"/>
    </location>
</feature>
<dbReference type="Proteomes" id="UP000006514">
    <property type="component" value="Unassembled WGS sequence"/>
</dbReference>
<feature type="compositionally biased region" description="Polar residues" evidence="1">
    <location>
        <begin position="167"/>
        <end position="190"/>
    </location>
</feature>
<protein>
    <submittedName>
        <fullName evidence="2">Uncharacterized protein</fullName>
    </submittedName>
</protein>
<sequence>MVKTRTGRRSYASDEDSRIPGLLPGGPIPIHSRVRELRNAISGLAASPRLPAERVFVMLQDGSPARRESWEGLATPVKPTEVVFEGHGTLEHAAQLPSAETPVTANTVPLSPLTPLSQMGTVHVGRVAREFEFPLAADRSLDSVADASFRTADPESAPQTPAIPRASLSSPPRTSTEAAPAGTTESSGSKKNGGEQPAIVTPAAPDVPVAVDSATPAASVPVAAVTVPPVPTPVVKFSTSSDAASTGTTWQEVTEGAVVDAGGWVTAVKRSPAKPANAAVKVPAISGPQSFPPWYLHFNSGDNSVRFEAWDTNQPTHLNTISQGVPDEKGSDKEEGPSNRPSSRASSSMPSLVSDTATSSAGPFRSEPVTAPPSSRATPEPQETAPSARAGPQPLQPGEEPVTVSSYVRKLRVFSENALNKYHDDGLDAALAYMSSVFPDHHVTLLSVWLDYTATGLITRFR</sequence>
<feature type="compositionally biased region" description="Basic and acidic residues" evidence="1">
    <location>
        <begin position="326"/>
        <end position="337"/>
    </location>
</feature>
<accession>J0WRA0</accession>